<name>A0A6C0I083_9ZZZZ</name>
<proteinExistence type="predicted"/>
<sequence>MFSLDAKIITIRIYYKLNNFRLVEEFTKISKSTICRWVNSKNNVKIENDKNPNKQNIIKVIKEVLIYNPLFTIKEIQKFLNFEYSYDLIRNVMKNELNMTFKKTKWQQYTNLEKLKDLQNF</sequence>
<dbReference type="EMBL" id="MN740061">
    <property type="protein sequence ID" value="QHT86182.1"/>
    <property type="molecule type" value="Genomic_DNA"/>
</dbReference>
<reference evidence="1" key="1">
    <citation type="journal article" date="2020" name="Nature">
        <title>Giant virus diversity and host interactions through global metagenomics.</title>
        <authorList>
            <person name="Schulz F."/>
            <person name="Roux S."/>
            <person name="Paez-Espino D."/>
            <person name="Jungbluth S."/>
            <person name="Walsh D.A."/>
            <person name="Denef V.J."/>
            <person name="McMahon K.D."/>
            <person name="Konstantinidis K.T."/>
            <person name="Eloe-Fadrosh E.A."/>
            <person name="Kyrpides N.C."/>
            <person name="Woyke T."/>
        </authorList>
    </citation>
    <scope>NUCLEOTIDE SEQUENCE</scope>
    <source>
        <strain evidence="1">GVMAG-M-3300023184-184</strain>
    </source>
</reference>
<accession>A0A6C0I083</accession>
<organism evidence="1">
    <name type="scientific">viral metagenome</name>
    <dbReference type="NCBI Taxonomy" id="1070528"/>
    <lineage>
        <taxon>unclassified sequences</taxon>
        <taxon>metagenomes</taxon>
        <taxon>organismal metagenomes</taxon>
    </lineage>
</organism>
<dbReference type="AlphaFoldDB" id="A0A6C0I083"/>
<protein>
    <submittedName>
        <fullName evidence="1">Uncharacterized protein</fullName>
    </submittedName>
</protein>
<evidence type="ECO:0000313" key="1">
    <source>
        <dbReference type="EMBL" id="QHT86182.1"/>
    </source>
</evidence>